<dbReference type="OrthoDB" id="2289094at2759"/>
<dbReference type="VEuPathDB" id="FungiDB:Z519_09896"/>
<evidence type="ECO:0000256" key="2">
    <source>
        <dbReference type="SAM" id="MobiDB-lite"/>
    </source>
</evidence>
<dbReference type="AlphaFoldDB" id="A0A0D2HYP0"/>
<sequence>MADTATTRPRSVPSYAQPTMSTSIKAVSPIPGQARPTNLGRLPVSHHSIGNQSSTTGDPSQAHVGTRASPCQPDRRAKKVNGPPFSNDGHRDSLKPKEASESDPGEGPSRPRPFAKGKARAGSMKGRSSSTQNKKIPYDLGQDLRETRESNRETRDSNLETRALIRGINNTVAALQNAVQGQMENHETQMRNKEMQHQEQVATLAANHGTQMEAQESRHQEQMAALAAQTGNQEARHQEQMATLAADHGTQMEAQESRHQEQMAALAANHEAQMENQRTQHQEQVATLAANHEAQMENQRTQYQEQMATLATQMRNQEAQYQEQMAAIPQTIARAVKSELHPGLGVFVFRNEEDFVRSKKKSGQIIQLTGRVWARRR</sequence>
<evidence type="ECO:0000313" key="3">
    <source>
        <dbReference type="EMBL" id="KIW89739.1"/>
    </source>
</evidence>
<feature type="compositionally biased region" description="Basic and acidic residues" evidence="2">
    <location>
        <begin position="88"/>
        <end position="100"/>
    </location>
</feature>
<dbReference type="HOGENOM" id="CLU_733621_0_0_1"/>
<dbReference type="EMBL" id="KN846995">
    <property type="protein sequence ID" value="KIW89739.1"/>
    <property type="molecule type" value="Genomic_DNA"/>
</dbReference>
<name>A0A0D2HYP0_CLAB1</name>
<reference evidence="3" key="1">
    <citation type="submission" date="2015-01" db="EMBL/GenBank/DDBJ databases">
        <title>The Genome Sequence of Cladophialophora bantiana CBS 173.52.</title>
        <authorList>
            <consortium name="The Broad Institute Genomics Platform"/>
            <person name="Cuomo C."/>
            <person name="de Hoog S."/>
            <person name="Gorbushina A."/>
            <person name="Stielow B."/>
            <person name="Teixiera M."/>
            <person name="Abouelleil A."/>
            <person name="Chapman S.B."/>
            <person name="Priest M."/>
            <person name="Young S.K."/>
            <person name="Wortman J."/>
            <person name="Nusbaum C."/>
            <person name="Birren B."/>
        </authorList>
    </citation>
    <scope>NUCLEOTIDE SEQUENCE [LARGE SCALE GENOMIC DNA]</scope>
    <source>
        <strain evidence="3">CBS 173.52</strain>
    </source>
</reference>
<feature type="compositionally biased region" description="Basic and acidic residues" evidence="2">
    <location>
        <begin position="142"/>
        <end position="159"/>
    </location>
</feature>
<keyword evidence="4" id="KW-1185">Reference proteome</keyword>
<accession>A0A0D2HYP0</accession>
<feature type="region of interest" description="Disordered" evidence="2">
    <location>
        <begin position="1"/>
        <end position="160"/>
    </location>
</feature>
<proteinExistence type="predicted"/>
<dbReference type="GeneID" id="27702824"/>
<feature type="compositionally biased region" description="Polar residues" evidence="2">
    <location>
        <begin position="48"/>
        <end position="59"/>
    </location>
</feature>
<evidence type="ECO:0000256" key="1">
    <source>
        <dbReference type="SAM" id="Coils"/>
    </source>
</evidence>
<keyword evidence="1" id="KW-0175">Coiled coil</keyword>
<feature type="coiled-coil region" evidence="1">
    <location>
        <begin position="271"/>
        <end position="320"/>
    </location>
</feature>
<gene>
    <name evidence="3" type="ORF">Z519_09896</name>
</gene>
<feature type="compositionally biased region" description="Polar residues" evidence="2">
    <location>
        <begin position="1"/>
        <end position="25"/>
    </location>
</feature>
<protein>
    <submittedName>
        <fullName evidence="3">Uncharacterized protein</fullName>
    </submittedName>
</protein>
<organism evidence="3 4">
    <name type="scientific">Cladophialophora bantiana (strain ATCC 10958 / CBS 173.52 / CDC B-1940 / NIH 8579)</name>
    <name type="common">Xylohypha bantiana</name>
    <dbReference type="NCBI Taxonomy" id="1442370"/>
    <lineage>
        <taxon>Eukaryota</taxon>
        <taxon>Fungi</taxon>
        <taxon>Dikarya</taxon>
        <taxon>Ascomycota</taxon>
        <taxon>Pezizomycotina</taxon>
        <taxon>Eurotiomycetes</taxon>
        <taxon>Chaetothyriomycetidae</taxon>
        <taxon>Chaetothyriales</taxon>
        <taxon>Herpotrichiellaceae</taxon>
        <taxon>Cladophialophora</taxon>
    </lineage>
</organism>
<dbReference type="Proteomes" id="UP000053789">
    <property type="component" value="Unassembled WGS sequence"/>
</dbReference>
<evidence type="ECO:0000313" key="4">
    <source>
        <dbReference type="Proteomes" id="UP000053789"/>
    </source>
</evidence>
<dbReference type="RefSeq" id="XP_016616408.1">
    <property type="nucleotide sequence ID" value="XM_016767616.1"/>
</dbReference>